<dbReference type="InterPro" id="IPR013424">
    <property type="entry name" value="Ice-binding_C"/>
</dbReference>
<gene>
    <name evidence="3" type="ORF">GPY61_20095</name>
</gene>
<sequence length="286" mass="26331">MTTRYLIAAALLVGTACGAQAEVVSGNQSGFLSGWTGGNGADVVSSGVLANGTSLVGGAAYGSGNLAETLYQKASANVGQSGAPVKLTYSQGIEGTYLLSTSNARLAAMLGNGMAVVSTSDGKVVTVGQSGSVTVGNGGGFGGGFGNGAIGGGASGGGSASNGGGASGGGTAVAGGGSTKGGGSTNAGNGVDGAPSGNYNNGNGATVITPAAGGQEGGAIVQLPIPAQNGHAGGNAGNGGGIGGISDDVGVGLPAAPAAAVPEPSSIALMMAGMLGAMGIVRRRKR</sequence>
<keyword evidence="1" id="KW-0732">Signal</keyword>
<reference evidence="3 4" key="1">
    <citation type="submission" date="2019-12" db="EMBL/GenBank/DDBJ databases">
        <authorList>
            <person name="Li C."/>
            <person name="Zhao J."/>
        </authorList>
    </citation>
    <scope>NUCLEOTIDE SEQUENCE [LARGE SCALE GENOMIC DNA]</scope>
    <source>
        <strain evidence="3 4">NEAU-DD11</strain>
    </source>
</reference>
<dbReference type="EMBL" id="WSES01000006">
    <property type="protein sequence ID" value="MVW62242.1"/>
    <property type="molecule type" value="Genomic_DNA"/>
</dbReference>
<dbReference type="PROSITE" id="PS51257">
    <property type="entry name" value="PROKAR_LIPOPROTEIN"/>
    <property type="match status" value="1"/>
</dbReference>
<name>A0A7X3G240_9BURK</name>
<feature type="domain" description="Ice-binding protein C-terminal" evidence="2">
    <location>
        <begin position="260"/>
        <end position="285"/>
    </location>
</feature>
<evidence type="ECO:0000259" key="2">
    <source>
        <dbReference type="Pfam" id="PF07589"/>
    </source>
</evidence>
<feature type="chain" id="PRO_5030861047" evidence="1">
    <location>
        <begin position="22"/>
        <end position="286"/>
    </location>
</feature>
<feature type="signal peptide" evidence="1">
    <location>
        <begin position="1"/>
        <end position="21"/>
    </location>
</feature>
<evidence type="ECO:0000256" key="1">
    <source>
        <dbReference type="SAM" id="SignalP"/>
    </source>
</evidence>
<proteinExistence type="predicted"/>
<keyword evidence="4" id="KW-1185">Reference proteome</keyword>
<evidence type="ECO:0000313" key="3">
    <source>
        <dbReference type="EMBL" id="MVW62242.1"/>
    </source>
</evidence>
<dbReference type="RefSeq" id="WP_156403790.1">
    <property type="nucleotide sequence ID" value="NZ_WSES01000006.1"/>
</dbReference>
<organism evidence="3 4">
    <name type="scientific">Massilia cellulosiltytica</name>
    <dbReference type="NCBI Taxonomy" id="2683234"/>
    <lineage>
        <taxon>Bacteria</taxon>
        <taxon>Pseudomonadati</taxon>
        <taxon>Pseudomonadota</taxon>
        <taxon>Betaproteobacteria</taxon>
        <taxon>Burkholderiales</taxon>
        <taxon>Oxalobacteraceae</taxon>
        <taxon>Telluria group</taxon>
        <taxon>Massilia</taxon>
    </lineage>
</organism>
<dbReference type="Proteomes" id="UP000443353">
    <property type="component" value="Unassembled WGS sequence"/>
</dbReference>
<dbReference type="NCBIfam" id="TIGR02595">
    <property type="entry name" value="PEP_CTERM"/>
    <property type="match status" value="1"/>
</dbReference>
<dbReference type="Pfam" id="PF07589">
    <property type="entry name" value="PEP-CTERM"/>
    <property type="match status" value="1"/>
</dbReference>
<evidence type="ECO:0000313" key="4">
    <source>
        <dbReference type="Proteomes" id="UP000443353"/>
    </source>
</evidence>
<dbReference type="AlphaFoldDB" id="A0A7X3G240"/>
<comment type="caution">
    <text evidence="3">The sequence shown here is derived from an EMBL/GenBank/DDBJ whole genome shotgun (WGS) entry which is preliminary data.</text>
</comment>
<protein>
    <submittedName>
        <fullName evidence="3">PEP-CTERM sorting domain-containing protein</fullName>
    </submittedName>
</protein>
<accession>A0A7X3G240</accession>